<name>A0A563UCF1_9SPHI</name>
<protein>
    <submittedName>
        <fullName evidence="4">Tetratricopeptide repeat protein</fullName>
    </submittedName>
</protein>
<dbReference type="SMART" id="SM00028">
    <property type="entry name" value="TPR"/>
    <property type="match status" value="5"/>
</dbReference>
<dbReference type="SUPFAM" id="SSF48452">
    <property type="entry name" value="TPR-like"/>
    <property type="match status" value="2"/>
</dbReference>
<dbReference type="InterPro" id="IPR011990">
    <property type="entry name" value="TPR-like_helical_dom_sf"/>
</dbReference>
<dbReference type="PANTHER" id="PTHR10098">
    <property type="entry name" value="RAPSYN-RELATED"/>
    <property type="match status" value="1"/>
</dbReference>
<dbReference type="InterPro" id="IPR036097">
    <property type="entry name" value="HisK_dim/P_sf"/>
</dbReference>
<proteinExistence type="predicted"/>
<keyword evidence="5" id="KW-1185">Reference proteome</keyword>
<dbReference type="SUPFAM" id="SSF47384">
    <property type="entry name" value="Homodimeric domain of signal transducing histidine kinase"/>
    <property type="match status" value="1"/>
</dbReference>
<dbReference type="Pfam" id="PF13424">
    <property type="entry name" value="TPR_12"/>
    <property type="match status" value="1"/>
</dbReference>
<dbReference type="Gene3D" id="1.25.40.10">
    <property type="entry name" value="Tetratricopeptide repeat domain"/>
    <property type="match status" value="2"/>
</dbReference>
<dbReference type="EMBL" id="VOEJ01000005">
    <property type="protein sequence ID" value="TWR29000.1"/>
    <property type="molecule type" value="Genomic_DNA"/>
</dbReference>
<keyword evidence="2" id="KW-1133">Transmembrane helix</keyword>
<keyword evidence="3" id="KW-0732">Signal</keyword>
<keyword evidence="1" id="KW-0175">Coiled coil</keyword>
<reference evidence="4 5" key="1">
    <citation type="submission" date="2019-07" db="EMBL/GenBank/DDBJ databases">
        <authorList>
            <person name="Kim J."/>
        </authorList>
    </citation>
    <scope>NUCLEOTIDE SEQUENCE [LARGE SCALE GENOMIC DNA]</scope>
    <source>
        <strain evidence="5">dk17</strain>
    </source>
</reference>
<gene>
    <name evidence="4" type="ORF">FPZ43_12115</name>
</gene>
<evidence type="ECO:0000313" key="5">
    <source>
        <dbReference type="Proteomes" id="UP000320042"/>
    </source>
</evidence>
<organism evidence="4 5">
    <name type="scientific">Mucilaginibacter pallidiroseus</name>
    <dbReference type="NCBI Taxonomy" id="2599295"/>
    <lineage>
        <taxon>Bacteria</taxon>
        <taxon>Pseudomonadati</taxon>
        <taxon>Bacteroidota</taxon>
        <taxon>Sphingobacteriia</taxon>
        <taxon>Sphingobacteriales</taxon>
        <taxon>Sphingobacteriaceae</taxon>
        <taxon>Mucilaginibacter</taxon>
    </lineage>
</organism>
<evidence type="ECO:0000256" key="1">
    <source>
        <dbReference type="SAM" id="Coils"/>
    </source>
</evidence>
<dbReference type="Gene3D" id="1.10.287.130">
    <property type="match status" value="1"/>
</dbReference>
<feature type="chain" id="PRO_5022051416" evidence="3">
    <location>
        <begin position="20"/>
        <end position="478"/>
    </location>
</feature>
<dbReference type="InterPro" id="IPR019734">
    <property type="entry name" value="TPR_rpt"/>
</dbReference>
<accession>A0A563UCF1</accession>
<feature type="signal peptide" evidence="3">
    <location>
        <begin position="1"/>
        <end position="19"/>
    </location>
</feature>
<dbReference type="PANTHER" id="PTHR10098:SF108">
    <property type="entry name" value="TETRATRICOPEPTIDE REPEAT PROTEIN 28"/>
    <property type="match status" value="1"/>
</dbReference>
<feature type="transmembrane region" description="Helical" evidence="2">
    <location>
        <begin position="343"/>
        <end position="361"/>
    </location>
</feature>
<keyword evidence="2" id="KW-0472">Membrane</keyword>
<evidence type="ECO:0000256" key="3">
    <source>
        <dbReference type="SAM" id="SignalP"/>
    </source>
</evidence>
<evidence type="ECO:0000313" key="4">
    <source>
        <dbReference type="EMBL" id="TWR29000.1"/>
    </source>
</evidence>
<sequence>MTKLYALLVFLLISGSLYAGVGAGVAAQDTNEVKKLNTDAYALRLNNASQTVEIGKRALALAEKLEYNRGMGEAHRVMGIGHYYLNQARRAIDNYLKAIGYFEKIGDLKGQAKVYNNIGNLYLDNNLTSALEYFQKSLFIAQRMNDQPLMGALYMNIGNVYNRKNNFYQALNYYDKSSVILTNIGDTTNLIQVLQNRGVAYYSLHQYDIAEKLLLNANKEAKQAGLSKTVASINLTLSSLYIAQGKFNEAEKFVQEGQEYAAVVADDKLTNDYNYTIYQLESKRKNFERALYYLQGIYRQDSSAHVNSESTQINIIQEQFRQQAKQKNTELLLIAQQNDRIKFWAVTVVAGLLLIVIVLLVNNVKRKTVTNTQLTELNAEVSRQKDNLDRINHHLEEIIDERTKDLQAKNKKLSEYSSYLSHQIRGPIATLRGLMNLEKEKLVDEKECIQMMDKCVSDIDQKIIEISEMLNDTNKNTY</sequence>
<comment type="caution">
    <text evidence="4">The sequence shown here is derived from an EMBL/GenBank/DDBJ whole genome shotgun (WGS) entry which is preliminary data.</text>
</comment>
<feature type="coiled-coil region" evidence="1">
    <location>
        <begin position="374"/>
        <end position="401"/>
    </location>
</feature>
<dbReference type="GO" id="GO:0000155">
    <property type="term" value="F:phosphorelay sensor kinase activity"/>
    <property type="evidence" value="ECO:0007669"/>
    <property type="project" value="InterPro"/>
</dbReference>
<evidence type="ECO:0000256" key="2">
    <source>
        <dbReference type="SAM" id="Phobius"/>
    </source>
</evidence>
<dbReference type="OrthoDB" id="978216at2"/>
<dbReference type="RefSeq" id="WP_146382185.1">
    <property type="nucleotide sequence ID" value="NZ_VOEJ01000005.1"/>
</dbReference>
<keyword evidence="2" id="KW-0812">Transmembrane</keyword>
<dbReference type="Proteomes" id="UP000320042">
    <property type="component" value="Unassembled WGS sequence"/>
</dbReference>
<dbReference type="AlphaFoldDB" id="A0A563UCF1"/>